<evidence type="ECO:0000313" key="3">
    <source>
        <dbReference type="EMBL" id="QII13861.1"/>
    </source>
</evidence>
<dbReference type="Proteomes" id="UP000501926">
    <property type="component" value="Chromosome"/>
</dbReference>
<keyword evidence="1" id="KW-1133">Transmembrane helix</keyword>
<evidence type="ECO:0000313" key="2">
    <source>
        <dbReference type="EMBL" id="CAJ71652.1"/>
    </source>
</evidence>
<accession>Q1PWQ7</accession>
<keyword evidence="1" id="KW-0812">Transmembrane</keyword>
<dbReference type="EMBL" id="CP049055">
    <property type="protein sequence ID" value="QII13861.1"/>
    <property type="molecule type" value="Genomic_DNA"/>
</dbReference>
<reference evidence="2" key="2">
    <citation type="submission" date="2006-01" db="EMBL/GenBank/DDBJ databases">
        <authorList>
            <person name="Genoscope"/>
        </authorList>
    </citation>
    <scope>NUCLEOTIDE SEQUENCE</scope>
</reference>
<sequence length="123" mass="15007">MKKNVRSQAPAWERDCLRSSSFEWKREWAHVSLYFSVCYQDIWSPILSRIILAKWKRELPIPLRSQVAARHALPLLGNEHFCFFKKLKCYKLLRFCSLEFVSYFVLRIFYLVLVWCWLCQLRR</sequence>
<proteinExistence type="predicted"/>
<feature type="transmembrane region" description="Helical" evidence="1">
    <location>
        <begin position="100"/>
        <end position="118"/>
    </location>
</feature>
<reference evidence="3 4" key="3">
    <citation type="submission" date="2020-02" db="EMBL/GenBank/DDBJ databases">
        <title>Newly sequenced genome of strain CSTR1 showed variability in Candidatus Kuenenia stuttgartiensis genomes.</title>
        <authorList>
            <person name="Ding C."/>
            <person name="Adrian L."/>
        </authorList>
    </citation>
    <scope>NUCLEOTIDE SEQUENCE [LARGE SCALE GENOMIC DNA]</scope>
    <source>
        <strain evidence="3 4">CSTR1</strain>
    </source>
</reference>
<gene>
    <name evidence="3" type="ORF">KsCSTR_44820</name>
    <name evidence="2" type="ORF">kustc0907</name>
</gene>
<keyword evidence="1" id="KW-0472">Membrane</keyword>
<dbReference type="AlphaFoldDB" id="Q1PWQ7"/>
<reference evidence="2" key="1">
    <citation type="journal article" date="2006" name="Nature">
        <title>Deciphering the evolution and metabolism of an anammox bacterium from a community genome.</title>
        <authorList>
            <person name="Strous M."/>
            <person name="Pelletier E."/>
            <person name="Mangenot S."/>
            <person name="Rattei T."/>
            <person name="Lehner A."/>
            <person name="Taylor M.W."/>
            <person name="Horn M."/>
            <person name="Daims H."/>
            <person name="Bartol-Mavel D."/>
            <person name="Wincker P."/>
            <person name="Barbe V."/>
            <person name="Fonknechten N."/>
            <person name="Vallenet D."/>
            <person name="Segurens B."/>
            <person name="Schenowitz-Truong C."/>
            <person name="Medigue C."/>
            <person name="Collingro A."/>
            <person name="Snel B."/>
            <person name="Dutilh B.E."/>
            <person name="OpDenCamp H.J.M."/>
            <person name="vanDerDrift C."/>
            <person name="Cirpus I."/>
            <person name="vanDePas-Schoonen K.T."/>
            <person name="Harhangi H.R."/>
            <person name="vanNiftrik L."/>
            <person name="Schmid M."/>
            <person name="Keltjens J."/>
            <person name="vanDeVossenberg J."/>
            <person name="Kartal B."/>
            <person name="Meier H."/>
            <person name="Frishman D."/>
            <person name="Huynen M.A."/>
            <person name="Mewes H."/>
            <person name="Weissenbach J."/>
            <person name="Jetten M.S.M."/>
            <person name="Wagner M."/>
            <person name="LePaslier D."/>
        </authorList>
    </citation>
    <scope>NUCLEOTIDE SEQUENCE</scope>
</reference>
<dbReference type="EMBL" id="CT573073">
    <property type="protein sequence ID" value="CAJ71652.1"/>
    <property type="molecule type" value="Genomic_DNA"/>
</dbReference>
<evidence type="ECO:0000313" key="4">
    <source>
        <dbReference type="Proteomes" id="UP000501926"/>
    </source>
</evidence>
<organism evidence="2">
    <name type="scientific">Kuenenia stuttgartiensis</name>
    <dbReference type="NCBI Taxonomy" id="174633"/>
    <lineage>
        <taxon>Bacteria</taxon>
        <taxon>Pseudomonadati</taxon>
        <taxon>Planctomycetota</taxon>
        <taxon>Candidatus Brocadiia</taxon>
        <taxon>Candidatus Brocadiales</taxon>
        <taxon>Candidatus Brocadiaceae</taxon>
        <taxon>Candidatus Kuenenia</taxon>
    </lineage>
</organism>
<name>Q1PWQ7_KUEST</name>
<evidence type="ECO:0000256" key="1">
    <source>
        <dbReference type="SAM" id="Phobius"/>
    </source>
</evidence>
<protein>
    <submittedName>
        <fullName evidence="2">Uncharacterized protein</fullName>
    </submittedName>
</protein>